<dbReference type="SUPFAM" id="SSF102414">
    <property type="entry name" value="Alpha-2,3/8-sialyltransferase CstII"/>
    <property type="match status" value="1"/>
</dbReference>
<dbReference type="AlphaFoldDB" id="A0A0A8HB97"/>
<evidence type="ECO:0000313" key="1">
    <source>
        <dbReference type="EMBL" id="AJC91252.1"/>
    </source>
</evidence>
<evidence type="ECO:0000313" key="2">
    <source>
        <dbReference type="Proteomes" id="UP000031135"/>
    </source>
</evidence>
<dbReference type="RefSeq" id="WP_039664428.1">
    <property type="nucleotide sequence ID" value="NZ_CP007772.1"/>
</dbReference>
<dbReference type="Pfam" id="PF06002">
    <property type="entry name" value="CST-I"/>
    <property type="match status" value="1"/>
</dbReference>
<dbReference type="KEGG" id="csm:CSUB8521_1428"/>
<dbReference type="EMBL" id="CP007772">
    <property type="protein sequence ID" value="AJC91252.1"/>
    <property type="molecule type" value="Genomic_DNA"/>
</dbReference>
<dbReference type="OrthoDB" id="5318543at2"/>
<reference evidence="1 2" key="1">
    <citation type="journal article" date="2014" name="Genome Biol. Evol.">
        <title>Comparative Genomics of the Campylobacter lari Group.</title>
        <authorList>
            <person name="Miller W.G."/>
            <person name="Yee E."/>
            <person name="Chapman M.H."/>
            <person name="Smith T.P."/>
            <person name="Bono J.L."/>
            <person name="Huynh S."/>
            <person name="Parker C.T."/>
            <person name="Vandamme P."/>
            <person name="Luong K."/>
            <person name="Korlach J."/>
        </authorList>
    </citation>
    <scope>NUCLEOTIDE SEQUENCE [LARGE SCALE GENOMIC DNA]</scope>
    <source>
        <strain evidence="1 2">LMG 24374</strain>
    </source>
</reference>
<proteinExistence type="predicted"/>
<keyword evidence="1" id="KW-0328">Glycosyltransferase</keyword>
<dbReference type="InterPro" id="IPR009251">
    <property type="entry name" value="A-2_3-sialyltransferase"/>
</dbReference>
<sequence>MQGGGNAIICGNGPSLKDIDYKKLPRKYDVFRCNQFYFEEKYYLGKNIKYAFFNPFVFFEQYYTTKKLIEKKEYNIENIICSTFNLPTVDNENFIKNFNNYFCDAYLGHEILHNIKDFLAFIKYNELYENNRITSGIYMCAIAIALGYKNIYLCGIDFYNDKNNMYGFDNKKENLLKLNPEFLKKDSVYTKHSKEFDLKALEFLKEIYGVNFYSLNNNELSKYIPLAPNTNNNFVLIDKDKNYVNDILIPKEKDYCKLFKQEDGKIKLKENVYYKLFKDLFRLPSDIKHYLKEKYANKNR</sequence>
<name>A0A0A8HB97_9BACT</name>
<gene>
    <name evidence="1" type="primary">cstI</name>
    <name evidence="1" type="ORF">CSUB8521_1428</name>
</gene>
<keyword evidence="1" id="KW-0808">Transferase</keyword>
<protein>
    <submittedName>
        <fullName evidence="1">Alpha-2,3-sialyltransferase</fullName>
    </submittedName>
</protein>
<dbReference type="GO" id="GO:0016757">
    <property type="term" value="F:glycosyltransferase activity"/>
    <property type="evidence" value="ECO:0007669"/>
    <property type="project" value="UniProtKB-KW"/>
</dbReference>
<dbReference type="Proteomes" id="UP000031135">
    <property type="component" value="Chromosome"/>
</dbReference>
<accession>A0A0A8HB97</accession>
<organism evidence="1 2">
    <name type="scientific">Campylobacter subantarcticus LMG 24374</name>
    <dbReference type="NCBI Taxonomy" id="1388751"/>
    <lineage>
        <taxon>Bacteria</taxon>
        <taxon>Pseudomonadati</taxon>
        <taxon>Campylobacterota</taxon>
        <taxon>Epsilonproteobacteria</taxon>
        <taxon>Campylobacterales</taxon>
        <taxon>Campylobacteraceae</taxon>
        <taxon>Campylobacter</taxon>
    </lineage>
</organism>
<dbReference type="HOGENOM" id="CLU_053661_1_0_7"/>
<dbReference type="InterPro" id="IPR036715">
    <property type="entry name" value="A-2_3-sialylTrfase_sf"/>
</dbReference>
<dbReference type="Gene3D" id="3.90.1480.10">
    <property type="entry name" value="Alpha-2,3-sialyltransferase"/>
    <property type="match status" value="1"/>
</dbReference>